<dbReference type="PANTHER" id="PTHR24220">
    <property type="entry name" value="IMPORT ATP-BINDING PROTEIN"/>
    <property type="match status" value="1"/>
</dbReference>
<dbReference type="PROSITE" id="PS50893">
    <property type="entry name" value="ABC_TRANSPORTER_2"/>
    <property type="match status" value="1"/>
</dbReference>
<name>A0A4R6QHZ8_9BURK</name>
<feature type="domain" description="ABC transporter" evidence="6">
    <location>
        <begin position="3"/>
        <end position="221"/>
    </location>
</feature>
<keyword evidence="8" id="KW-1185">Reference proteome</keyword>
<keyword evidence="2" id="KW-0813">Transport</keyword>
<dbReference type="AlphaFoldDB" id="A0A4R6QHZ8"/>
<evidence type="ECO:0000256" key="3">
    <source>
        <dbReference type="ARBA" id="ARBA00022475"/>
    </source>
</evidence>
<gene>
    <name evidence="7" type="ORF">DES47_10764</name>
</gene>
<comment type="caution">
    <text evidence="7">The sequence shown here is derived from an EMBL/GenBank/DDBJ whole genome shotgun (WGS) entry which is preliminary data.</text>
</comment>
<evidence type="ECO:0000256" key="2">
    <source>
        <dbReference type="ARBA" id="ARBA00022448"/>
    </source>
</evidence>
<dbReference type="SUPFAM" id="SSF52540">
    <property type="entry name" value="P-loop containing nucleoside triphosphate hydrolases"/>
    <property type="match status" value="1"/>
</dbReference>
<dbReference type="InParanoid" id="A0A4R6QHZ8"/>
<keyword evidence="5 7" id="KW-0067">ATP-binding</keyword>
<dbReference type="CDD" id="cd03255">
    <property type="entry name" value="ABC_MJ0796_LolCDE_FtsE"/>
    <property type="match status" value="1"/>
</dbReference>
<evidence type="ECO:0000256" key="5">
    <source>
        <dbReference type="ARBA" id="ARBA00022840"/>
    </source>
</evidence>
<dbReference type="InterPro" id="IPR017911">
    <property type="entry name" value="MacB-like_ATP-bd"/>
</dbReference>
<evidence type="ECO:0000313" key="8">
    <source>
        <dbReference type="Proteomes" id="UP000295361"/>
    </source>
</evidence>
<evidence type="ECO:0000256" key="1">
    <source>
        <dbReference type="ARBA" id="ARBA00005417"/>
    </source>
</evidence>
<dbReference type="PANTHER" id="PTHR24220:SF689">
    <property type="entry name" value="LIPOPROTEIN-RELEASING SYSTEM ATP-BINDING PROTEIN LOLD"/>
    <property type="match status" value="1"/>
</dbReference>
<dbReference type="InterPro" id="IPR015854">
    <property type="entry name" value="ABC_transpr_LolD-like"/>
</dbReference>
<evidence type="ECO:0000259" key="6">
    <source>
        <dbReference type="PROSITE" id="PS50893"/>
    </source>
</evidence>
<dbReference type="EMBL" id="SNXS01000007">
    <property type="protein sequence ID" value="TDP62486.1"/>
    <property type="molecule type" value="Genomic_DNA"/>
</dbReference>
<reference evidence="7 8" key="1">
    <citation type="submission" date="2019-03" db="EMBL/GenBank/DDBJ databases">
        <title>Genomic Encyclopedia of Type Strains, Phase IV (KMG-IV): sequencing the most valuable type-strain genomes for metagenomic binning, comparative biology and taxonomic classification.</title>
        <authorList>
            <person name="Goeker M."/>
        </authorList>
    </citation>
    <scope>NUCLEOTIDE SEQUENCE [LARGE SCALE GENOMIC DNA]</scope>
    <source>
        <strain evidence="7 8">DSM 16998</strain>
    </source>
</reference>
<keyword evidence="4" id="KW-0547">Nucleotide-binding</keyword>
<protein>
    <submittedName>
        <fullName evidence="7">Putative ABC transport system ATP-binding protein</fullName>
    </submittedName>
</protein>
<evidence type="ECO:0000256" key="4">
    <source>
        <dbReference type="ARBA" id="ARBA00022741"/>
    </source>
</evidence>
<proteinExistence type="inferred from homology"/>
<dbReference type="OrthoDB" id="9802264at2"/>
<evidence type="ECO:0000313" key="7">
    <source>
        <dbReference type="EMBL" id="TDP62486.1"/>
    </source>
</evidence>
<dbReference type="GO" id="GO:0005524">
    <property type="term" value="F:ATP binding"/>
    <property type="evidence" value="ECO:0007669"/>
    <property type="project" value="UniProtKB-KW"/>
</dbReference>
<dbReference type="Gene3D" id="3.40.50.300">
    <property type="entry name" value="P-loop containing nucleotide triphosphate hydrolases"/>
    <property type="match status" value="1"/>
</dbReference>
<dbReference type="RefSeq" id="WP_133702954.1">
    <property type="nucleotide sequence ID" value="NZ_SNXS01000007.1"/>
</dbReference>
<comment type="similarity">
    <text evidence="1">Belongs to the ABC transporter superfamily.</text>
</comment>
<dbReference type="Pfam" id="PF00005">
    <property type="entry name" value="ABC_tran"/>
    <property type="match status" value="1"/>
</dbReference>
<accession>A0A4R6QHZ8</accession>
<dbReference type="Proteomes" id="UP000295361">
    <property type="component" value="Unassembled WGS sequence"/>
</dbReference>
<keyword evidence="3" id="KW-0472">Membrane</keyword>
<dbReference type="GO" id="GO:0022857">
    <property type="term" value="F:transmembrane transporter activity"/>
    <property type="evidence" value="ECO:0007669"/>
    <property type="project" value="TreeGrafter"/>
</dbReference>
<dbReference type="InterPro" id="IPR027417">
    <property type="entry name" value="P-loop_NTPase"/>
</dbReference>
<dbReference type="InterPro" id="IPR003439">
    <property type="entry name" value="ABC_transporter-like_ATP-bd"/>
</dbReference>
<sequence length="222" mass="23767">MMLAAHSVSASFADAGGVAIQALQDVSASFAPGQLTAVVGPSGSGKTTLLHALAGIVVPQQGRILFGEVELNRLSEGRRDAWRLAHCGMVFQDFRLIDELDALANVLLPAQFSRLHLPTTLRQRGMELLARFELPQRAGPVARLSRGEQQRVALARALLLDPPILLADEPTASLDADNGQRIAAALQDIARQGKTVVTVTHDERLSARADQVLTMKSGRVLS</sequence>
<keyword evidence="3" id="KW-1003">Cell membrane</keyword>
<dbReference type="GO" id="GO:0016887">
    <property type="term" value="F:ATP hydrolysis activity"/>
    <property type="evidence" value="ECO:0007669"/>
    <property type="project" value="InterPro"/>
</dbReference>
<dbReference type="InterPro" id="IPR003593">
    <property type="entry name" value="AAA+_ATPase"/>
</dbReference>
<organism evidence="7 8">
    <name type="scientific">Roseateles toxinivorans</name>
    <dbReference type="NCBI Taxonomy" id="270368"/>
    <lineage>
        <taxon>Bacteria</taxon>
        <taxon>Pseudomonadati</taxon>
        <taxon>Pseudomonadota</taxon>
        <taxon>Betaproteobacteria</taxon>
        <taxon>Burkholderiales</taxon>
        <taxon>Sphaerotilaceae</taxon>
        <taxon>Roseateles</taxon>
    </lineage>
</organism>
<dbReference type="GO" id="GO:0005886">
    <property type="term" value="C:plasma membrane"/>
    <property type="evidence" value="ECO:0007669"/>
    <property type="project" value="TreeGrafter"/>
</dbReference>
<dbReference type="SMART" id="SM00382">
    <property type="entry name" value="AAA"/>
    <property type="match status" value="1"/>
</dbReference>